<evidence type="ECO:0000256" key="1">
    <source>
        <dbReference type="ARBA" id="ARBA00004123"/>
    </source>
</evidence>
<comment type="similarity">
    <text evidence="10">Belongs to the HMX homeobox family.</text>
</comment>
<dbReference type="InterPro" id="IPR001356">
    <property type="entry name" value="HD"/>
</dbReference>
<evidence type="ECO:0000256" key="12">
    <source>
        <dbReference type="PROSITE-ProRule" id="PRU00108"/>
    </source>
</evidence>
<name>A0A9D3P485_9TELE</name>
<dbReference type="GO" id="GO:0005634">
    <property type="term" value="C:nucleus"/>
    <property type="evidence" value="ECO:0007669"/>
    <property type="project" value="UniProtKB-SubCell"/>
</dbReference>
<keyword evidence="9 12" id="KW-0539">Nucleus</keyword>
<keyword evidence="6 12" id="KW-0238">DNA-binding</keyword>
<keyword evidence="17" id="KW-1185">Reference proteome</keyword>
<keyword evidence="5" id="KW-0805">Transcription regulation</keyword>
<evidence type="ECO:0000256" key="3">
    <source>
        <dbReference type="ARBA" id="ARBA00022782"/>
    </source>
</evidence>
<feature type="compositionally biased region" description="Basic and acidic residues" evidence="14">
    <location>
        <begin position="50"/>
        <end position="63"/>
    </location>
</feature>
<dbReference type="InterPro" id="IPR051300">
    <property type="entry name" value="HMX_Homeobox_TF"/>
</dbReference>
<dbReference type="PRINTS" id="PR00024">
    <property type="entry name" value="HOMEOBOX"/>
</dbReference>
<dbReference type="PROSITE" id="PS50071">
    <property type="entry name" value="HOMEOBOX_2"/>
    <property type="match status" value="1"/>
</dbReference>
<dbReference type="SUPFAM" id="SSF46689">
    <property type="entry name" value="Homeodomain-like"/>
    <property type="match status" value="1"/>
</dbReference>
<evidence type="ECO:0000256" key="6">
    <source>
        <dbReference type="ARBA" id="ARBA00023125"/>
    </source>
</evidence>
<evidence type="ECO:0000313" key="16">
    <source>
        <dbReference type="EMBL" id="KAG7333789.1"/>
    </source>
</evidence>
<dbReference type="PANTHER" id="PTHR46110:SF5">
    <property type="entry name" value="SENSORY ORGAN HOMEOBOX"/>
    <property type="match status" value="1"/>
</dbReference>
<dbReference type="InterPro" id="IPR017970">
    <property type="entry name" value="Homeobox_CS"/>
</dbReference>
<feature type="DNA-binding region" description="Homeobox" evidence="12">
    <location>
        <begin position="102"/>
        <end position="161"/>
    </location>
</feature>
<keyword evidence="4" id="KW-0524">Neurogenesis</keyword>
<accession>A0A9D3P485</accession>
<evidence type="ECO:0000256" key="5">
    <source>
        <dbReference type="ARBA" id="ARBA00023015"/>
    </source>
</evidence>
<dbReference type="InterPro" id="IPR020479">
    <property type="entry name" value="HD_metazoa"/>
</dbReference>
<dbReference type="FunFam" id="1.10.10.60:FF:000053">
    <property type="entry name" value="H6 family homeobox 2"/>
    <property type="match status" value="1"/>
</dbReference>
<protein>
    <recommendedName>
        <fullName evidence="15">Homeobox domain-containing protein</fullName>
    </recommendedName>
</protein>
<dbReference type="PROSITE" id="PS00027">
    <property type="entry name" value="HOMEOBOX_1"/>
    <property type="match status" value="1"/>
</dbReference>
<dbReference type="EMBL" id="JAHKSW010000003">
    <property type="protein sequence ID" value="KAG7333789.1"/>
    <property type="molecule type" value="Genomic_DNA"/>
</dbReference>
<evidence type="ECO:0000256" key="7">
    <source>
        <dbReference type="ARBA" id="ARBA00023155"/>
    </source>
</evidence>
<keyword evidence="3" id="KW-0221">Differentiation</keyword>
<dbReference type="InterPro" id="IPR009057">
    <property type="entry name" value="Homeodomain-like_sf"/>
</dbReference>
<dbReference type="Proteomes" id="UP000824219">
    <property type="component" value="Linkage Group LG03"/>
</dbReference>
<organism evidence="16 17">
    <name type="scientific">Hemibagrus wyckioides</name>
    <dbReference type="NCBI Taxonomy" id="337641"/>
    <lineage>
        <taxon>Eukaryota</taxon>
        <taxon>Metazoa</taxon>
        <taxon>Chordata</taxon>
        <taxon>Craniata</taxon>
        <taxon>Vertebrata</taxon>
        <taxon>Euteleostomi</taxon>
        <taxon>Actinopterygii</taxon>
        <taxon>Neopterygii</taxon>
        <taxon>Teleostei</taxon>
        <taxon>Ostariophysi</taxon>
        <taxon>Siluriformes</taxon>
        <taxon>Bagridae</taxon>
        <taxon>Hemibagrus</taxon>
    </lineage>
</organism>
<dbReference type="OrthoDB" id="6159439at2759"/>
<evidence type="ECO:0000256" key="13">
    <source>
        <dbReference type="RuleBase" id="RU000682"/>
    </source>
</evidence>
<feature type="domain" description="Homeobox" evidence="15">
    <location>
        <begin position="100"/>
        <end position="160"/>
    </location>
</feature>
<dbReference type="GO" id="GO:0000977">
    <property type="term" value="F:RNA polymerase II transcription regulatory region sequence-specific DNA binding"/>
    <property type="evidence" value="ECO:0007669"/>
    <property type="project" value="TreeGrafter"/>
</dbReference>
<dbReference type="CDD" id="cd00086">
    <property type="entry name" value="homeodomain"/>
    <property type="match status" value="1"/>
</dbReference>
<dbReference type="SMART" id="SM00389">
    <property type="entry name" value="HOX"/>
    <property type="match status" value="1"/>
</dbReference>
<gene>
    <name evidence="16" type="ORF">KOW79_002196</name>
</gene>
<dbReference type="GO" id="GO:0030154">
    <property type="term" value="P:cell differentiation"/>
    <property type="evidence" value="ECO:0007669"/>
    <property type="project" value="UniProtKB-KW"/>
</dbReference>
<dbReference type="Pfam" id="PF00046">
    <property type="entry name" value="Homeodomain"/>
    <property type="match status" value="1"/>
</dbReference>
<comment type="subcellular location">
    <subcellularLocation>
        <location evidence="1 12 13">Nucleus</location>
    </subcellularLocation>
</comment>
<evidence type="ECO:0000256" key="9">
    <source>
        <dbReference type="ARBA" id="ARBA00023242"/>
    </source>
</evidence>
<dbReference type="GO" id="GO:0007399">
    <property type="term" value="P:nervous system development"/>
    <property type="evidence" value="ECO:0007669"/>
    <property type="project" value="UniProtKB-KW"/>
</dbReference>
<comment type="caution">
    <text evidence="16">The sequence shown here is derived from an EMBL/GenBank/DDBJ whole genome shotgun (WGS) entry which is preliminary data.</text>
</comment>
<keyword evidence="2" id="KW-0217">Developmental protein</keyword>
<sequence>MSKDEPPRRAASFKFTIDSILNLKSSGRGFDSCHSKATRAPVRGDALPLQRDDNLNDRADRAEVTSGCEDEPFQSAAGGSADTHGSAARENGTEKSTRTAAKKKTRTIFSKRQIFQLESTFDAKRYLSSAERACLASSLQLTETQVKIWFQNRRNKLKRQLLSSEMDGPSTEFSDSAKTVALPLFYKENALLGRCLLPTPLPLVYPGSSAPYLCFSNANKYFGLFEGDV</sequence>
<reference evidence="16 17" key="1">
    <citation type="submission" date="2021-06" db="EMBL/GenBank/DDBJ databases">
        <title>Chromosome-level genome assembly of the red-tail catfish (Hemibagrus wyckioides).</title>
        <authorList>
            <person name="Shao F."/>
        </authorList>
    </citation>
    <scope>NUCLEOTIDE SEQUENCE [LARGE SCALE GENOMIC DNA]</scope>
    <source>
        <strain evidence="16">EC202008001</strain>
        <tissue evidence="16">Blood</tissue>
    </source>
</reference>
<evidence type="ECO:0000256" key="11">
    <source>
        <dbReference type="ARBA" id="ARBA00053510"/>
    </source>
</evidence>
<evidence type="ECO:0000256" key="10">
    <source>
        <dbReference type="ARBA" id="ARBA00038165"/>
    </source>
</evidence>
<evidence type="ECO:0000259" key="15">
    <source>
        <dbReference type="PROSITE" id="PS50071"/>
    </source>
</evidence>
<evidence type="ECO:0000313" key="17">
    <source>
        <dbReference type="Proteomes" id="UP000824219"/>
    </source>
</evidence>
<evidence type="ECO:0000256" key="14">
    <source>
        <dbReference type="SAM" id="MobiDB-lite"/>
    </source>
</evidence>
<evidence type="ECO:0000256" key="2">
    <source>
        <dbReference type="ARBA" id="ARBA00022473"/>
    </source>
</evidence>
<dbReference type="PANTHER" id="PTHR46110">
    <property type="entry name" value="HOMEOBOX PROTEIN HMX"/>
    <property type="match status" value="1"/>
</dbReference>
<evidence type="ECO:0000256" key="4">
    <source>
        <dbReference type="ARBA" id="ARBA00022902"/>
    </source>
</evidence>
<feature type="region of interest" description="Disordered" evidence="14">
    <location>
        <begin position="25"/>
        <end position="103"/>
    </location>
</feature>
<dbReference type="Gene3D" id="1.10.10.60">
    <property type="entry name" value="Homeodomain-like"/>
    <property type="match status" value="1"/>
</dbReference>
<evidence type="ECO:0000256" key="8">
    <source>
        <dbReference type="ARBA" id="ARBA00023163"/>
    </source>
</evidence>
<dbReference type="AlphaFoldDB" id="A0A9D3P485"/>
<keyword evidence="8" id="KW-0804">Transcription</keyword>
<proteinExistence type="inferred from homology"/>
<comment type="function">
    <text evidence="11">Transcription factor involved in specification of neuronal cell types and which is required for inner ear and hypothalamus development. Binds to the 5'-CAAGTG-3' core sequence.</text>
</comment>
<keyword evidence="7 12" id="KW-0371">Homeobox</keyword>
<dbReference type="GO" id="GO:0000981">
    <property type="term" value="F:DNA-binding transcription factor activity, RNA polymerase II-specific"/>
    <property type="evidence" value="ECO:0007669"/>
    <property type="project" value="InterPro"/>
</dbReference>